<accession>A0ABU6QH96</accession>
<evidence type="ECO:0000313" key="2">
    <source>
        <dbReference type="Proteomes" id="UP001341840"/>
    </source>
</evidence>
<protein>
    <submittedName>
        <fullName evidence="1">Uncharacterized protein</fullName>
    </submittedName>
</protein>
<reference evidence="1 2" key="1">
    <citation type="journal article" date="2023" name="Plants (Basel)">
        <title>Bridging the Gap: Combining Genomics and Transcriptomics Approaches to Understand Stylosanthes scabra, an Orphan Legume from the Brazilian Caatinga.</title>
        <authorList>
            <person name="Ferreira-Neto J.R.C."/>
            <person name="da Silva M.D."/>
            <person name="Binneck E."/>
            <person name="de Melo N.F."/>
            <person name="da Silva R.H."/>
            <person name="de Melo A.L.T.M."/>
            <person name="Pandolfi V."/>
            <person name="Bustamante F.O."/>
            <person name="Brasileiro-Vidal A.C."/>
            <person name="Benko-Iseppon A.M."/>
        </authorList>
    </citation>
    <scope>NUCLEOTIDE SEQUENCE [LARGE SCALE GENOMIC DNA]</scope>
    <source>
        <tissue evidence="1">Leaves</tissue>
    </source>
</reference>
<organism evidence="1 2">
    <name type="scientific">Stylosanthes scabra</name>
    <dbReference type="NCBI Taxonomy" id="79078"/>
    <lineage>
        <taxon>Eukaryota</taxon>
        <taxon>Viridiplantae</taxon>
        <taxon>Streptophyta</taxon>
        <taxon>Embryophyta</taxon>
        <taxon>Tracheophyta</taxon>
        <taxon>Spermatophyta</taxon>
        <taxon>Magnoliopsida</taxon>
        <taxon>eudicotyledons</taxon>
        <taxon>Gunneridae</taxon>
        <taxon>Pentapetalae</taxon>
        <taxon>rosids</taxon>
        <taxon>fabids</taxon>
        <taxon>Fabales</taxon>
        <taxon>Fabaceae</taxon>
        <taxon>Papilionoideae</taxon>
        <taxon>50 kb inversion clade</taxon>
        <taxon>dalbergioids sensu lato</taxon>
        <taxon>Dalbergieae</taxon>
        <taxon>Pterocarpus clade</taxon>
        <taxon>Stylosanthes</taxon>
    </lineage>
</organism>
<name>A0ABU6QH96_9FABA</name>
<comment type="caution">
    <text evidence="1">The sequence shown here is derived from an EMBL/GenBank/DDBJ whole genome shotgun (WGS) entry which is preliminary data.</text>
</comment>
<proteinExistence type="predicted"/>
<sequence length="112" mass="12335">MPVTSLVLPVKGGEIEPAEVQVTARTRLQTLSALCFPRRIAAGKREILEIEEERGADLVKPTSLSYCHCYLCCSYNTPLPLFSASLLLQIYGGEEFTEGIEEVVGVALQYRS</sequence>
<dbReference type="EMBL" id="JASCZI010000318">
    <property type="protein sequence ID" value="MED6111015.1"/>
    <property type="molecule type" value="Genomic_DNA"/>
</dbReference>
<keyword evidence="2" id="KW-1185">Reference proteome</keyword>
<dbReference type="Proteomes" id="UP001341840">
    <property type="component" value="Unassembled WGS sequence"/>
</dbReference>
<evidence type="ECO:0000313" key="1">
    <source>
        <dbReference type="EMBL" id="MED6111015.1"/>
    </source>
</evidence>
<gene>
    <name evidence="1" type="ORF">PIB30_048476</name>
</gene>